<dbReference type="SUPFAM" id="SSF48452">
    <property type="entry name" value="TPR-like"/>
    <property type="match status" value="1"/>
</dbReference>
<accession>A0A366H165</accession>
<protein>
    <recommendedName>
        <fullName evidence="3">Tetratricopeptide repeat protein</fullName>
    </recommendedName>
</protein>
<sequence length="187" mass="21684">MVAMRTLPPHITGGMLRDLLSDPDEEIRLLAYGVVDNAEKKIMQQIFMAQEQMPEAVTITEQADINARLAELYWELIYQNLVQGEVYNYTLERVEHYAREAVTQNDTLASMYYLLGRCALLRNKPNEAKEYLQRALFNQFPVERLLPWLGEVAFLQHDYSRLGEILRPLDNGTLSPTLQSTVNYWSK</sequence>
<gene>
    <name evidence="1" type="ORF">DFR37_11651</name>
</gene>
<proteinExistence type="predicted"/>
<dbReference type="Gene3D" id="1.25.40.10">
    <property type="entry name" value="Tetratricopeptide repeat domain"/>
    <property type="match status" value="1"/>
</dbReference>
<organism evidence="1 2">
    <name type="scientific">Eoetvoesiella caeni</name>
    <dbReference type="NCBI Taxonomy" id="645616"/>
    <lineage>
        <taxon>Bacteria</taxon>
        <taxon>Pseudomonadati</taxon>
        <taxon>Pseudomonadota</taxon>
        <taxon>Betaproteobacteria</taxon>
        <taxon>Burkholderiales</taxon>
        <taxon>Alcaligenaceae</taxon>
        <taxon>Eoetvoesiella</taxon>
    </lineage>
</organism>
<dbReference type="AlphaFoldDB" id="A0A366H165"/>
<dbReference type="Proteomes" id="UP000253628">
    <property type="component" value="Unassembled WGS sequence"/>
</dbReference>
<evidence type="ECO:0000313" key="2">
    <source>
        <dbReference type="Proteomes" id="UP000253628"/>
    </source>
</evidence>
<reference evidence="1 2" key="1">
    <citation type="submission" date="2018-06" db="EMBL/GenBank/DDBJ databases">
        <title>Genomic Encyclopedia of Type Strains, Phase IV (KMG-IV): sequencing the most valuable type-strain genomes for metagenomic binning, comparative biology and taxonomic classification.</title>
        <authorList>
            <person name="Goeker M."/>
        </authorList>
    </citation>
    <scope>NUCLEOTIDE SEQUENCE [LARGE SCALE GENOMIC DNA]</scope>
    <source>
        <strain evidence="1 2">DSM 25520</strain>
    </source>
</reference>
<keyword evidence="2" id="KW-1185">Reference proteome</keyword>
<evidence type="ECO:0008006" key="3">
    <source>
        <dbReference type="Google" id="ProtNLM"/>
    </source>
</evidence>
<dbReference type="EMBL" id="QNRQ01000016">
    <property type="protein sequence ID" value="RBP35614.1"/>
    <property type="molecule type" value="Genomic_DNA"/>
</dbReference>
<comment type="caution">
    <text evidence="1">The sequence shown here is derived from an EMBL/GenBank/DDBJ whole genome shotgun (WGS) entry which is preliminary data.</text>
</comment>
<name>A0A366H165_9BURK</name>
<evidence type="ECO:0000313" key="1">
    <source>
        <dbReference type="EMBL" id="RBP35614.1"/>
    </source>
</evidence>
<dbReference type="InterPro" id="IPR011990">
    <property type="entry name" value="TPR-like_helical_dom_sf"/>
</dbReference>